<evidence type="ECO:0000313" key="9">
    <source>
        <dbReference type="EMBL" id="MBB6430274.1"/>
    </source>
</evidence>
<evidence type="ECO:0000259" key="8">
    <source>
        <dbReference type="Pfam" id="PF18565"/>
    </source>
</evidence>
<evidence type="ECO:0000256" key="2">
    <source>
        <dbReference type="ARBA" id="ARBA00022801"/>
    </source>
</evidence>
<dbReference type="SUPFAM" id="SSF51445">
    <property type="entry name" value="(Trans)glycosidases"/>
    <property type="match status" value="1"/>
</dbReference>
<dbReference type="Pfam" id="PF00703">
    <property type="entry name" value="Glyco_hydro_2"/>
    <property type="match status" value="1"/>
</dbReference>
<dbReference type="Pfam" id="PF02837">
    <property type="entry name" value="Glyco_hydro_2_N"/>
    <property type="match status" value="1"/>
</dbReference>
<dbReference type="Gene3D" id="2.60.40.10">
    <property type="entry name" value="Immunoglobulins"/>
    <property type="match status" value="3"/>
</dbReference>
<dbReference type="SUPFAM" id="SSF49303">
    <property type="entry name" value="beta-Galactosidase/glucuronidase domain"/>
    <property type="match status" value="1"/>
</dbReference>
<dbReference type="PANTHER" id="PTHR42732">
    <property type="entry name" value="BETA-GALACTOSIDASE"/>
    <property type="match status" value="1"/>
</dbReference>
<evidence type="ECO:0000259" key="5">
    <source>
        <dbReference type="Pfam" id="PF02836"/>
    </source>
</evidence>
<dbReference type="InterPro" id="IPR013783">
    <property type="entry name" value="Ig-like_fold"/>
</dbReference>
<dbReference type="InterPro" id="IPR032311">
    <property type="entry name" value="DUF4982"/>
</dbReference>
<dbReference type="Gene3D" id="3.20.20.80">
    <property type="entry name" value="Glycosidases"/>
    <property type="match status" value="1"/>
</dbReference>
<dbReference type="InterPro" id="IPR040605">
    <property type="entry name" value="Glyco_hydro2_dom5"/>
</dbReference>
<gene>
    <name evidence="9" type="ORF">HNQ40_002080</name>
</gene>
<dbReference type="InterPro" id="IPR036156">
    <property type="entry name" value="Beta-gal/glucu_dom_sf"/>
</dbReference>
<dbReference type="Pfam" id="PF16355">
    <property type="entry name" value="DUF4982"/>
    <property type="match status" value="1"/>
</dbReference>
<sequence length="958" mass="104442">MQHDPSQLPVGVTPTDRRKFCLNADWRFVLGGEQDGAALSKPGVDVANWEPVSIPHGLKLTSLELDGCTDGKTQPTFLREVGWYRREFTVDTTGGSRVFLEFEGVHQVTTVWVNGTEVGLHDLGGYTPFHFDVTDYIDRDGTNVVVVKADNTQRPDVPPDPGPFDYIKFAGLYRDVYLVQTHDVHVGFAWDKKLAGVSVTTPTVKKDSATVSVRTTLTNAGDAPAEATLLTRIVDADGIVVARFEESATVLGQGDHTFFQTGAITENLRKWSCDDPYLYRVHTLVSVDGKAVDTCETPLGVRTIELREGVGCLINGEPTMLIGVNRHQHFAYVGDAMPNSLHVQDAIQLKARGFNIIRLAHYPHDDAFLQACDELGMLVYEEGPSWIQLEDQPWRDKLELVTRRAIRNHRNHPCVAFWGAGINHRGTIEQLHTACKEEDPTRLTGSNHAPWTGLQSAGVADFFTTMDYHNDPEPDELTFANEHMSTWTGEPNQELISRYRASANRFAMAAWTAHAYYTFHDPPIESRARTRGGMMDIFRMPFPVMDWCQSELTTEPMIALGEHWLPGLTKLRVFSNAAEVELRVNGKLIARRTPDRDELFANLVSPPFTFPVVYEDGEIEAKAFDAEGNEVASVSARTPGQPAAIRLVADDEGRTLVADGSDFVTCFAEVVDSHGQRVYDADGLVTFDVQGPGEVMGDESIDANPMAPWQGVAACLLRSGSEPGTITLTATADGLTSAQITLDTVAWQPDELLAHAKPIYDHPVVKVDLGGPGQHIQPEGWQGWTDDTEQGPSSYDLGDGVTAIVEAISATGTAKLHWRGEANTTGPLGFVAEDGVSPIGASDAGLRFTLAGLKPGRYQLGTLHHAPAHNSDVMDIADREEGDSMGAPAEVLHLTDPDGGVAAVIQTQGGRVPRQGAGRGVTTFDVTAADAVSTFELRAVEPGQSLWLNGFMLRQLPG</sequence>
<name>A0A7X0LKW7_9BACT</name>
<feature type="domain" description="Glycoside hydrolase family 2 catalytic" evidence="5">
    <location>
        <begin position="312"/>
        <end position="496"/>
    </location>
</feature>
<dbReference type="GO" id="GO:0005975">
    <property type="term" value="P:carbohydrate metabolic process"/>
    <property type="evidence" value="ECO:0007669"/>
    <property type="project" value="InterPro"/>
</dbReference>
<dbReference type="Gene3D" id="2.60.120.260">
    <property type="entry name" value="Galactose-binding domain-like"/>
    <property type="match status" value="1"/>
</dbReference>
<dbReference type="AlphaFoldDB" id="A0A7X0LKW7"/>
<dbReference type="InterPro" id="IPR006103">
    <property type="entry name" value="Glyco_hydro_2_cat"/>
</dbReference>
<feature type="domain" description="DUF4982" evidence="7">
    <location>
        <begin position="569"/>
        <end position="632"/>
    </location>
</feature>
<feature type="domain" description="Glycoside hydrolase family 2 immunoglobulin-like beta-sandwich" evidence="4">
    <location>
        <begin position="198"/>
        <end position="302"/>
    </location>
</feature>
<dbReference type="InterPro" id="IPR006104">
    <property type="entry name" value="Glyco_hydro_2_N"/>
</dbReference>
<keyword evidence="2 9" id="KW-0378">Hydrolase</keyword>
<protein>
    <submittedName>
        <fullName evidence="9">Beta-galactosidase</fullName>
        <ecNumber evidence="9">3.2.1.23</ecNumber>
    </submittedName>
</protein>
<dbReference type="RefSeq" id="WP_184677802.1">
    <property type="nucleotide sequence ID" value="NZ_JACHGY010000001.1"/>
</dbReference>
<keyword evidence="3 9" id="KW-0326">Glycosidase</keyword>
<evidence type="ECO:0000313" key="10">
    <source>
        <dbReference type="Proteomes" id="UP000541810"/>
    </source>
</evidence>
<dbReference type="EMBL" id="JACHGY010000001">
    <property type="protein sequence ID" value="MBB6430274.1"/>
    <property type="molecule type" value="Genomic_DNA"/>
</dbReference>
<reference evidence="9 10" key="1">
    <citation type="submission" date="2020-08" db="EMBL/GenBank/DDBJ databases">
        <title>Genomic Encyclopedia of Type Strains, Phase IV (KMG-IV): sequencing the most valuable type-strain genomes for metagenomic binning, comparative biology and taxonomic classification.</title>
        <authorList>
            <person name="Goeker M."/>
        </authorList>
    </citation>
    <scope>NUCLEOTIDE SEQUENCE [LARGE SCALE GENOMIC DNA]</scope>
    <source>
        <strain evidence="9 10">DSM 103725</strain>
    </source>
</reference>
<keyword evidence="10" id="KW-1185">Reference proteome</keyword>
<evidence type="ECO:0000259" key="4">
    <source>
        <dbReference type="Pfam" id="PF00703"/>
    </source>
</evidence>
<evidence type="ECO:0000259" key="7">
    <source>
        <dbReference type="Pfam" id="PF16355"/>
    </source>
</evidence>
<feature type="domain" description="Glycosyl hydrolases family 2 sugar binding" evidence="6">
    <location>
        <begin position="79"/>
        <end position="181"/>
    </location>
</feature>
<dbReference type="InterPro" id="IPR008979">
    <property type="entry name" value="Galactose-bd-like_sf"/>
</dbReference>
<dbReference type="InterPro" id="IPR051913">
    <property type="entry name" value="GH2_Domain-Containing"/>
</dbReference>
<dbReference type="EC" id="3.2.1.23" evidence="9"/>
<dbReference type="PRINTS" id="PR00132">
    <property type="entry name" value="GLHYDRLASE2"/>
</dbReference>
<organism evidence="9 10">
    <name type="scientific">Algisphaera agarilytica</name>
    <dbReference type="NCBI Taxonomy" id="1385975"/>
    <lineage>
        <taxon>Bacteria</taxon>
        <taxon>Pseudomonadati</taxon>
        <taxon>Planctomycetota</taxon>
        <taxon>Phycisphaerae</taxon>
        <taxon>Phycisphaerales</taxon>
        <taxon>Phycisphaeraceae</taxon>
        <taxon>Algisphaera</taxon>
    </lineage>
</organism>
<proteinExistence type="inferred from homology"/>
<comment type="similarity">
    <text evidence="1">Belongs to the glycosyl hydrolase 2 family.</text>
</comment>
<dbReference type="Pfam" id="PF18565">
    <property type="entry name" value="Glyco_hydro2_C5"/>
    <property type="match status" value="1"/>
</dbReference>
<dbReference type="GO" id="GO:0004565">
    <property type="term" value="F:beta-galactosidase activity"/>
    <property type="evidence" value="ECO:0007669"/>
    <property type="project" value="UniProtKB-EC"/>
</dbReference>
<feature type="domain" description="Glycoside hydrolase family 2" evidence="8">
    <location>
        <begin position="646"/>
        <end position="741"/>
    </location>
</feature>
<dbReference type="Proteomes" id="UP000541810">
    <property type="component" value="Unassembled WGS sequence"/>
</dbReference>
<dbReference type="PANTHER" id="PTHR42732:SF1">
    <property type="entry name" value="BETA-MANNOSIDASE"/>
    <property type="match status" value="1"/>
</dbReference>
<evidence type="ECO:0000256" key="1">
    <source>
        <dbReference type="ARBA" id="ARBA00007401"/>
    </source>
</evidence>
<dbReference type="InterPro" id="IPR006101">
    <property type="entry name" value="Glyco_hydro_2"/>
</dbReference>
<dbReference type="InterPro" id="IPR017853">
    <property type="entry name" value="GH"/>
</dbReference>
<dbReference type="SUPFAM" id="SSF49373">
    <property type="entry name" value="Invasin/intimin cell-adhesion fragments"/>
    <property type="match status" value="1"/>
</dbReference>
<dbReference type="InterPro" id="IPR006102">
    <property type="entry name" value="Ig-like_GH2"/>
</dbReference>
<dbReference type="Pfam" id="PF02836">
    <property type="entry name" value="Glyco_hydro_2_C"/>
    <property type="match status" value="1"/>
</dbReference>
<dbReference type="InterPro" id="IPR008964">
    <property type="entry name" value="Invasin/intimin_cell_adhesion"/>
</dbReference>
<evidence type="ECO:0000256" key="3">
    <source>
        <dbReference type="ARBA" id="ARBA00023295"/>
    </source>
</evidence>
<evidence type="ECO:0000259" key="6">
    <source>
        <dbReference type="Pfam" id="PF02837"/>
    </source>
</evidence>
<accession>A0A7X0LKW7</accession>
<dbReference type="SUPFAM" id="SSF49785">
    <property type="entry name" value="Galactose-binding domain-like"/>
    <property type="match status" value="1"/>
</dbReference>
<comment type="caution">
    <text evidence="9">The sequence shown here is derived from an EMBL/GenBank/DDBJ whole genome shotgun (WGS) entry which is preliminary data.</text>
</comment>